<name>A0A139KWT3_9BACE</name>
<accession>A0A139KWT3</accession>
<protein>
    <submittedName>
        <fullName evidence="1">Uncharacterized protein</fullName>
    </submittedName>
</protein>
<dbReference type="Proteomes" id="UP000070319">
    <property type="component" value="Unassembled WGS sequence"/>
</dbReference>
<evidence type="ECO:0000313" key="1">
    <source>
        <dbReference type="EMBL" id="KXT43642.1"/>
    </source>
</evidence>
<reference evidence="1 2" key="1">
    <citation type="submission" date="2016-02" db="EMBL/GenBank/DDBJ databases">
        <authorList>
            <person name="Wen L."/>
            <person name="He K."/>
            <person name="Yang H."/>
        </authorList>
    </citation>
    <scope>NUCLEOTIDE SEQUENCE [LARGE SCALE GENOMIC DNA]</scope>
    <source>
        <strain evidence="1 2">KLE1704</strain>
    </source>
</reference>
<sequence>MQELDLGILKNGKFIRQGISYPGLMASRIKKSSSFLQPLFEAFSNSWEAVCDNDYDITIELCHNKAQTLFGEECSFSSLQIVDHGYGFTDESFERFSRLFDKTKNKNNLGTGRVQFLHSFQYTQIDSIYLESDGCKYRRRILLSLSFEDKHKAVICATTPTKVEYDSEIQTIVAFFSVLDDEDRKKINKLSCVEIKDIVLKRYLNKFCLEREHLNKIQINHYVNEAFDNEGSAAITIDDIPTPDYEDSFDIHYSILGEKGKSIDVCMDTEKFEIRGYKLPSSILSKNEVRLTSKGESFATPGCDFALITEAPRIESHICFLFLISSNYLTQKDSDVRGNLDIYTRSHFLENRNLFMGRKEILIDDIETKAEDKIIARYPSFRQAKDKADENLDALAKMFSINRKTMEDAGVKSSDSDSVILRKVYTHSANRKAENDTKIKIIVDSISNLDPNDKRFQSQLNKKVSELNKALPISVKEELSNYIARRTLVLSLMEQAINERLKIQLKEKTGKKSGKKGNSKSQPEAILHNILFPKHSSSPIESNLWMLNDEYIHFEGLSETELNDVIIGGKKLFKENLSSEEEAYKLRNQGTLDVGMRRPDVLLFPEEGRCIIIEFKAPGVDVSKHLHQISQYASLIHNLSDESFKFNSFYGYLIGENADIYSVIDSDGDFQFSQSLGYIVRPHKGIPDLFGRGAASLYTEIIKFSDLLKRAKLRNKIFTDSING</sequence>
<dbReference type="RefSeq" id="WP_061437667.1">
    <property type="nucleotide sequence ID" value="NZ_KQ968734.1"/>
</dbReference>
<dbReference type="EMBL" id="LTDF01000155">
    <property type="protein sequence ID" value="KXT43642.1"/>
    <property type="molecule type" value="Genomic_DNA"/>
</dbReference>
<evidence type="ECO:0000313" key="2">
    <source>
        <dbReference type="Proteomes" id="UP000070319"/>
    </source>
</evidence>
<gene>
    <name evidence="1" type="ORF">HMPREF2531_04205</name>
</gene>
<proteinExistence type="predicted"/>
<dbReference type="PATRIC" id="fig|329854.7.peg.4275"/>
<dbReference type="SUPFAM" id="SSF55874">
    <property type="entry name" value="ATPase domain of HSP90 chaperone/DNA topoisomerase II/histidine kinase"/>
    <property type="match status" value="1"/>
</dbReference>
<organism evidence="1">
    <name type="scientific">Bacteroides intestinalis</name>
    <dbReference type="NCBI Taxonomy" id="329854"/>
    <lineage>
        <taxon>Bacteria</taxon>
        <taxon>Pseudomonadati</taxon>
        <taxon>Bacteroidota</taxon>
        <taxon>Bacteroidia</taxon>
        <taxon>Bacteroidales</taxon>
        <taxon>Bacteroidaceae</taxon>
        <taxon>Bacteroides</taxon>
    </lineage>
</organism>
<comment type="caution">
    <text evidence="1">The sequence shown here is derived from an EMBL/GenBank/DDBJ whole genome shotgun (WGS) entry which is preliminary data.</text>
</comment>
<dbReference type="InterPro" id="IPR036890">
    <property type="entry name" value="HATPase_C_sf"/>
</dbReference>
<dbReference type="AlphaFoldDB" id="A0A139KWT3"/>